<feature type="domain" description="DUF1731" evidence="4">
    <location>
        <begin position="422"/>
        <end position="466"/>
    </location>
</feature>
<comment type="similarity">
    <text evidence="1">Belongs to the NAD(P)-dependent epimerase/dehydratase family. SDR39U1 subfamily.</text>
</comment>
<dbReference type="Gene3D" id="3.40.50.720">
    <property type="entry name" value="NAD(P)-binding Rossmann-like Domain"/>
    <property type="match status" value="1"/>
</dbReference>
<feature type="transmembrane region" description="Helical" evidence="2">
    <location>
        <begin position="64"/>
        <end position="82"/>
    </location>
</feature>
<organism evidence="5 6">
    <name type="scientific">Chitinimonas lacunae</name>
    <dbReference type="NCBI Taxonomy" id="1963018"/>
    <lineage>
        <taxon>Bacteria</taxon>
        <taxon>Pseudomonadati</taxon>
        <taxon>Pseudomonadota</taxon>
        <taxon>Betaproteobacteria</taxon>
        <taxon>Neisseriales</taxon>
        <taxon>Chitinibacteraceae</taxon>
        <taxon>Chitinimonas</taxon>
    </lineage>
</organism>
<evidence type="ECO:0000259" key="4">
    <source>
        <dbReference type="Pfam" id="PF08338"/>
    </source>
</evidence>
<dbReference type="InterPro" id="IPR001509">
    <property type="entry name" value="Epimerase_deHydtase"/>
</dbReference>
<dbReference type="PANTHER" id="PTHR11092">
    <property type="entry name" value="SUGAR NUCLEOTIDE EPIMERASE RELATED"/>
    <property type="match status" value="1"/>
</dbReference>
<protein>
    <submittedName>
        <fullName evidence="5">TIGR01777 family oxidoreductase</fullName>
    </submittedName>
</protein>
<feature type="transmembrane region" description="Helical" evidence="2">
    <location>
        <begin position="134"/>
        <end position="153"/>
    </location>
</feature>
<keyword evidence="6" id="KW-1185">Reference proteome</keyword>
<evidence type="ECO:0000313" key="6">
    <source>
        <dbReference type="Proteomes" id="UP001595791"/>
    </source>
</evidence>
<dbReference type="NCBIfam" id="TIGR01777">
    <property type="entry name" value="yfcH"/>
    <property type="match status" value="1"/>
</dbReference>
<reference evidence="6" key="1">
    <citation type="journal article" date="2019" name="Int. J. Syst. Evol. Microbiol.">
        <title>The Global Catalogue of Microorganisms (GCM) 10K type strain sequencing project: providing services to taxonomists for standard genome sequencing and annotation.</title>
        <authorList>
            <consortium name="The Broad Institute Genomics Platform"/>
            <consortium name="The Broad Institute Genome Sequencing Center for Infectious Disease"/>
            <person name="Wu L."/>
            <person name="Ma J."/>
        </authorList>
    </citation>
    <scope>NUCLEOTIDE SEQUENCE [LARGE SCALE GENOMIC DNA]</scope>
    <source>
        <strain evidence="6">LMG 29894</strain>
    </source>
</reference>
<dbReference type="Pfam" id="PF01370">
    <property type="entry name" value="Epimerase"/>
    <property type="match status" value="1"/>
</dbReference>
<dbReference type="PANTHER" id="PTHR11092:SF0">
    <property type="entry name" value="EPIMERASE FAMILY PROTEIN SDR39U1"/>
    <property type="match status" value="1"/>
</dbReference>
<comment type="caution">
    <text evidence="5">The sequence shown here is derived from an EMBL/GenBank/DDBJ whole genome shotgun (WGS) entry which is preliminary data.</text>
</comment>
<dbReference type="Proteomes" id="UP001595791">
    <property type="component" value="Unassembled WGS sequence"/>
</dbReference>
<evidence type="ECO:0000256" key="2">
    <source>
        <dbReference type="SAM" id="Phobius"/>
    </source>
</evidence>
<keyword evidence="2" id="KW-1133">Transmembrane helix</keyword>
<accession>A0ABV8MN17</accession>
<keyword evidence="2" id="KW-0812">Transmembrane</keyword>
<dbReference type="Pfam" id="PF08338">
    <property type="entry name" value="DUF1731"/>
    <property type="match status" value="1"/>
</dbReference>
<feature type="transmembrane region" description="Helical" evidence="2">
    <location>
        <begin position="102"/>
        <end position="122"/>
    </location>
</feature>
<feature type="domain" description="NAD-dependent epimerase/dehydratase" evidence="3">
    <location>
        <begin position="177"/>
        <end position="394"/>
    </location>
</feature>
<name>A0ABV8MN17_9NEIS</name>
<sequence length="468" mass="51184">MTPLLILLWLQALLGAADVLWNHELKEKLPQRPSARREQWLHGVRELLYAVVFAGIAWLEWRGLWAGVFAAVLLIEVWLTALDFIEEDRHRLLGPTERVMHLLLAMGGGAYVALLVPVMSDWAGQPTALQPVNYGWLSPALSLAAVGVLAWGVRDLLARPQAVVSNLDFGPRHQRLLITGGTGFIGTRLVEALLAEGHDLTLLTRQPLPTAVRFRGAVRAISDLEQLSSGERFDAVINLAGAPVLGPRWTVKRRRELLASRVGLTEKLGAWLARCETPPPLLINASAIGYYGARDATPLDEAAGPQAEFMSELCQRWESAAQQAAGPHTRLVIFRLGVVLGEAGALPMMMLPHRFRVGGTLGDGRQYLSWVGIDDVLGALALALRDPTMAGIYNLTAPEPLPQREFAHELARACGGRAWLTLPASVVRLMLGEAATLLIDGQRVLPRRLLAHGYEFVTPTLAACLERR</sequence>
<dbReference type="InterPro" id="IPR013549">
    <property type="entry name" value="DUF1731"/>
</dbReference>
<evidence type="ECO:0000256" key="1">
    <source>
        <dbReference type="ARBA" id="ARBA00009353"/>
    </source>
</evidence>
<dbReference type="InterPro" id="IPR010099">
    <property type="entry name" value="SDR39U1"/>
</dbReference>
<dbReference type="EMBL" id="JBHSBU010000001">
    <property type="protein sequence ID" value="MFC4158729.1"/>
    <property type="molecule type" value="Genomic_DNA"/>
</dbReference>
<dbReference type="RefSeq" id="WP_378161721.1">
    <property type="nucleotide sequence ID" value="NZ_JBHSBU010000001.1"/>
</dbReference>
<dbReference type="SUPFAM" id="SSF51735">
    <property type="entry name" value="NAD(P)-binding Rossmann-fold domains"/>
    <property type="match status" value="1"/>
</dbReference>
<evidence type="ECO:0000313" key="5">
    <source>
        <dbReference type="EMBL" id="MFC4158729.1"/>
    </source>
</evidence>
<keyword evidence="2" id="KW-0472">Membrane</keyword>
<gene>
    <name evidence="5" type="ORF">ACFOW7_05060</name>
</gene>
<evidence type="ECO:0000259" key="3">
    <source>
        <dbReference type="Pfam" id="PF01370"/>
    </source>
</evidence>
<dbReference type="InterPro" id="IPR036291">
    <property type="entry name" value="NAD(P)-bd_dom_sf"/>
</dbReference>
<proteinExistence type="inferred from homology"/>